<dbReference type="InterPro" id="IPR029058">
    <property type="entry name" value="AB_hydrolase_fold"/>
</dbReference>
<keyword evidence="4" id="KW-1185">Reference proteome</keyword>
<organism evidence="3 4">
    <name type="scientific">Ensete ventricosum</name>
    <name type="common">Abyssinian banana</name>
    <name type="synonym">Musa ensete</name>
    <dbReference type="NCBI Taxonomy" id="4639"/>
    <lineage>
        <taxon>Eukaryota</taxon>
        <taxon>Viridiplantae</taxon>
        <taxon>Streptophyta</taxon>
        <taxon>Embryophyta</taxon>
        <taxon>Tracheophyta</taxon>
        <taxon>Spermatophyta</taxon>
        <taxon>Magnoliopsida</taxon>
        <taxon>Liliopsida</taxon>
        <taxon>Zingiberales</taxon>
        <taxon>Musaceae</taxon>
        <taxon>Ensete</taxon>
    </lineage>
</organism>
<feature type="region of interest" description="Disordered" evidence="1">
    <location>
        <begin position="522"/>
        <end position="544"/>
    </location>
</feature>
<dbReference type="PANTHER" id="PTHR45763">
    <property type="entry name" value="HYDROLASE, ALPHA/BETA FOLD FAMILY PROTEIN, EXPRESSED-RELATED"/>
    <property type="match status" value="1"/>
</dbReference>
<dbReference type="Pfam" id="PF00561">
    <property type="entry name" value="Abhydrolase_1"/>
    <property type="match status" value="1"/>
</dbReference>
<evidence type="ECO:0000259" key="2">
    <source>
        <dbReference type="Pfam" id="PF00561"/>
    </source>
</evidence>
<dbReference type="SUPFAM" id="SSF53474">
    <property type="entry name" value="alpha/beta-Hydrolases"/>
    <property type="match status" value="1"/>
</dbReference>
<feature type="domain" description="AB hydrolase-1" evidence="2">
    <location>
        <begin position="239"/>
        <end position="492"/>
    </location>
</feature>
<name>A0AAV8NZH0_ENSVE</name>
<sequence length="544" mass="61234">MWLSPWAPRLPPQHVTKAYSVLLKHAIFRSPSNPHERGTFSGGGGGDDVAGRADRPGRGTGIRYATVAEDEERGAGGTGGRVLGKGYFRVYEEGAGPEESLKEQVTGFVVATGEMLRELGRGFWDVAQQSLEGVGETYVGKKVRGHWDAVLRRLEFVNEYLPEDRDPVHAWPIVITVFLLALLVLSVNNGKETSVEVPKKLYVRPPSASRIQLLDGRYMAYQEKGVLAERARFFMIAPHAFLSSRLAGIPGIKESLLEEFGVRLITCDLPGFGESDPHPVRNLNSSAMDMLHLANAHGVTEKFWMVGYSGGAMHAWAAVHYIPDRLAGAAMFAPMSNPYDTSLNKEEIHKTWDEWPMKRRLMYVLARRFPSLLPHFYRRSFLSGERGQPEKWLSLSLGKKDKSLLEEPVFREFWEKDAGESVRQGDVRPFVEEAMLQVSNWGFGLADLQVQNQHQGKGLLPWIKSLYGRAEHEQAGFLSPIHVWQGTDDRHFSYFCFCDDCHRQIFSTLFGIPRGPLPAKLEVDRSPSEQHFEDIASHDCTERE</sequence>
<feature type="region of interest" description="Disordered" evidence="1">
    <location>
        <begin position="32"/>
        <end position="60"/>
    </location>
</feature>
<evidence type="ECO:0000313" key="4">
    <source>
        <dbReference type="Proteomes" id="UP001222027"/>
    </source>
</evidence>
<accession>A0AAV8NZH0</accession>
<proteinExistence type="predicted"/>
<dbReference type="InterPro" id="IPR000073">
    <property type="entry name" value="AB_hydrolase_1"/>
</dbReference>
<protein>
    <recommendedName>
        <fullName evidence="2">AB hydrolase-1 domain-containing protein</fullName>
    </recommendedName>
</protein>
<evidence type="ECO:0000313" key="3">
    <source>
        <dbReference type="EMBL" id="KAJ8458741.1"/>
    </source>
</evidence>
<reference evidence="3 4" key="1">
    <citation type="submission" date="2022-12" db="EMBL/GenBank/DDBJ databases">
        <title>Chromosome-scale assembly of the Ensete ventricosum genome.</title>
        <authorList>
            <person name="Dussert Y."/>
            <person name="Stocks J."/>
            <person name="Wendawek A."/>
            <person name="Woldeyes F."/>
            <person name="Nichols R.A."/>
            <person name="Borrell J.S."/>
        </authorList>
    </citation>
    <scope>NUCLEOTIDE SEQUENCE [LARGE SCALE GENOMIC DNA]</scope>
    <source>
        <strain evidence="4">cv. Maze</strain>
        <tissue evidence="3">Seeds</tissue>
    </source>
</reference>
<dbReference type="AlphaFoldDB" id="A0AAV8NZH0"/>
<dbReference type="EMBL" id="JAQQAF010000009">
    <property type="protein sequence ID" value="KAJ8458741.1"/>
    <property type="molecule type" value="Genomic_DNA"/>
</dbReference>
<comment type="caution">
    <text evidence="3">The sequence shown here is derived from an EMBL/GenBank/DDBJ whole genome shotgun (WGS) entry which is preliminary data.</text>
</comment>
<dbReference type="PANTHER" id="PTHR45763:SF8">
    <property type="entry name" value="ALPHA_BETA-HYDROLASES SUPERFAMILY PROTEIN"/>
    <property type="match status" value="1"/>
</dbReference>
<dbReference type="Proteomes" id="UP001222027">
    <property type="component" value="Unassembled WGS sequence"/>
</dbReference>
<dbReference type="Gene3D" id="3.40.50.1820">
    <property type="entry name" value="alpha/beta hydrolase"/>
    <property type="match status" value="1"/>
</dbReference>
<gene>
    <name evidence="3" type="ORF">OPV22_031667</name>
</gene>
<evidence type="ECO:0000256" key="1">
    <source>
        <dbReference type="SAM" id="MobiDB-lite"/>
    </source>
</evidence>